<evidence type="ECO:0000259" key="4">
    <source>
        <dbReference type="Pfam" id="PF00205"/>
    </source>
</evidence>
<dbReference type="EMBL" id="VXPY01000039">
    <property type="protein sequence ID" value="MYD89957.1"/>
    <property type="molecule type" value="Genomic_DNA"/>
</dbReference>
<evidence type="ECO:0000256" key="2">
    <source>
        <dbReference type="ARBA" id="ARBA00023052"/>
    </source>
</evidence>
<feature type="domain" description="Thiamine pyrophosphate enzyme central" evidence="4">
    <location>
        <begin position="185"/>
        <end position="311"/>
    </location>
</feature>
<evidence type="ECO:0000259" key="6">
    <source>
        <dbReference type="Pfam" id="PF02776"/>
    </source>
</evidence>
<dbReference type="Gene3D" id="3.40.50.970">
    <property type="match status" value="2"/>
</dbReference>
<dbReference type="InterPro" id="IPR012000">
    <property type="entry name" value="Thiamin_PyroP_enz_cen_dom"/>
</dbReference>
<dbReference type="CDD" id="cd07035">
    <property type="entry name" value="TPP_PYR_POX_like"/>
    <property type="match status" value="1"/>
</dbReference>
<dbReference type="GO" id="GO:0050660">
    <property type="term" value="F:flavin adenine dinucleotide binding"/>
    <property type="evidence" value="ECO:0007669"/>
    <property type="project" value="TreeGrafter"/>
</dbReference>
<evidence type="ECO:0000256" key="3">
    <source>
        <dbReference type="RuleBase" id="RU362132"/>
    </source>
</evidence>
<dbReference type="GO" id="GO:0005948">
    <property type="term" value="C:acetolactate synthase complex"/>
    <property type="evidence" value="ECO:0007669"/>
    <property type="project" value="TreeGrafter"/>
</dbReference>
<name>A0A6B1DRV9_9CHLR</name>
<feature type="domain" description="Thiamine pyrophosphate enzyme N-terminal TPP-binding" evidence="6">
    <location>
        <begin position="5"/>
        <end position="109"/>
    </location>
</feature>
<proteinExistence type="inferred from homology"/>
<comment type="similarity">
    <text evidence="1 3">Belongs to the TPP enzyme family.</text>
</comment>
<dbReference type="InterPro" id="IPR029035">
    <property type="entry name" value="DHS-like_NAD/FAD-binding_dom"/>
</dbReference>
<dbReference type="SUPFAM" id="SSF52467">
    <property type="entry name" value="DHS-like NAD/FAD-binding domain"/>
    <property type="match status" value="1"/>
</dbReference>
<organism evidence="7">
    <name type="scientific">Caldilineaceae bacterium SB0662_bin_9</name>
    <dbReference type="NCBI Taxonomy" id="2605258"/>
    <lineage>
        <taxon>Bacteria</taxon>
        <taxon>Bacillati</taxon>
        <taxon>Chloroflexota</taxon>
        <taxon>Caldilineae</taxon>
        <taxon>Caldilineales</taxon>
        <taxon>Caldilineaceae</taxon>
    </lineage>
</organism>
<dbReference type="InterPro" id="IPR011766">
    <property type="entry name" value="TPP_enzyme_TPP-bd"/>
</dbReference>
<comment type="caution">
    <text evidence="7">The sequence shown here is derived from an EMBL/GenBank/DDBJ whole genome shotgun (WGS) entry which is preliminary data.</text>
</comment>
<dbReference type="GO" id="GO:0000287">
    <property type="term" value="F:magnesium ion binding"/>
    <property type="evidence" value="ECO:0007669"/>
    <property type="project" value="InterPro"/>
</dbReference>
<dbReference type="PANTHER" id="PTHR18968">
    <property type="entry name" value="THIAMINE PYROPHOSPHATE ENZYMES"/>
    <property type="match status" value="1"/>
</dbReference>
<protein>
    <recommendedName>
        <fullName evidence="8">Thiamine pyrophosphate-binding protein</fullName>
    </recommendedName>
</protein>
<dbReference type="CDD" id="cd00568">
    <property type="entry name" value="TPP_enzymes"/>
    <property type="match status" value="1"/>
</dbReference>
<dbReference type="PANTHER" id="PTHR18968:SF167">
    <property type="entry name" value="ACETOLACTATE SYNTHASE LARGE SUBUNIT ILVB2-RELATED"/>
    <property type="match status" value="1"/>
</dbReference>
<evidence type="ECO:0008006" key="8">
    <source>
        <dbReference type="Google" id="ProtNLM"/>
    </source>
</evidence>
<dbReference type="PROSITE" id="PS00187">
    <property type="entry name" value="TPP_ENZYMES"/>
    <property type="match status" value="1"/>
</dbReference>
<accession>A0A6B1DRV9</accession>
<dbReference type="SUPFAM" id="SSF52518">
    <property type="entry name" value="Thiamin diphosphate-binding fold (THDP-binding)"/>
    <property type="match status" value="2"/>
</dbReference>
<keyword evidence="2 3" id="KW-0786">Thiamine pyrophosphate</keyword>
<dbReference type="GO" id="GO:0009099">
    <property type="term" value="P:L-valine biosynthetic process"/>
    <property type="evidence" value="ECO:0007669"/>
    <property type="project" value="TreeGrafter"/>
</dbReference>
<evidence type="ECO:0000256" key="1">
    <source>
        <dbReference type="ARBA" id="ARBA00007812"/>
    </source>
</evidence>
<dbReference type="Pfam" id="PF02775">
    <property type="entry name" value="TPP_enzyme_C"/>
    <property type="match status" value="1"/>
</dbReference>
<sequence>MPRLNGGQALVQSLAALGADMVFGVPGWGQYEAVDALWQHPTVRYVSVRNELDSTFLADAYAQVSNKPAVALVVPGPGLLYAGAGLASAFANSSPVLVVTSANTNPVLNHRQLELTTLRTLTKWTGMAQAVADIPDLVAEAWCQLSTGRPRPVGLVVPHEVLADSDEVALPASPPESARPVANGVDTAAARIVEARRPLLWGGSGVRWSGAEDTLQAFAQRLCIPVTTTRRGKGLVDEAGPLGLGYPEMRYGPVKEWINQRDLVIAVGVGQDLSHLSVPVVQIDIDALQPERSAANTLFLHGDAKATLEALDARTSGFADRSNAATARDLETISHLKTERFAPDRQLEPQHSLMQAIRRGAPKEAVIIQGMTQMGYYSRNYLSVPAEGRYLTSSTQITLGAAYLYSLGAKLAAPERPVVAVSGDGGFLYGAHAMATAVQEGIHSVVLVFNDNAYGNVLRAQREEFDERVIGTRLHNPDFPAMARTFGARGLRAESPEQLELLLREAVQTEAHTVIEIPVGEMERAY</sequence>
<reference evidence="7" key="1">
    <citation type="submission" date="2019-09" db="EMBL/GenBank/DDBJ databases">
        <title>Characterisation of the sponge microbiome using genome-centric metagenomics.</title>
        <authorList>
            <person name="Engelberts J.P."/>
            <person name="Robbins S.J."/>
            <person name="De Goeij J.M."/>
            <person name="Aranda M."/>
            <person name="Bell S.C."/>
            <person name="Webster N.S."/>
        </authorList>
    </citation>
    <scope>NUCLEOTIDE SEQUENCE</scope>
    <source>
        <strain evidence="7">SB0662_bin_9</strain>
    </source>
</reference>
<dbReference type="GO" id="GO:0003984">
    <property type="term" value="F:acetolactate synthase activity"/>
    <property type="evidence" value="ECO:0007669"/>
    <property type="project" value="TreeGrafter"/>
</dbReference>
<dbReference type="GO" id="GO:0009097">
    <property type="term" value="P:isoleucine biosynthetic process"/>
    <property type="evidence" value="ECO:0007669"/>
    <property type="project" value="TreeGrafter"/>
</dbReference>
<dbReference type="InterPro" id="IPR029061">
    <property type="entry name" value="THDP-binding"/>
</dbReference>
<dbReference type="Pfam" id="PF02776">
    <property type="entry name" value="TPP_enzyme_N"/>
    <property type="match status" value="1"/>
</dbReference>
<dbReference type="InterPro" id="IPR000399">
    <property type="entry name" value="TPP-bd_CS"/>
</dbReference>
<dbReference type="InterPro" id="IPR045229">
    <property type="entry name" value="TPP_enz"/>
</dbReference>
<dbReference type="Gene3D" id="3.40.50.1220">
    <property type="entry name" value="TPP-binding domain"/>
    <property type="match status" value="1"/>
</dbReference>
<dbReference type="GO" id="GO:0030976">
    <property type="term" value="F:thiamine pyrophosphate binding"/>
    <property type="evidence" value="ECO:0007669"/>
    <property type="project" value="InterPro"/>
</dbReference>
<evidence type="ECO:0000313" key="7">
    <source>
        <dbReference type="EMBL" id="MYD89957.1"/>
    </source>
</evidence>
<gene>
    <name evidence="7" type="ORF">F4Y08_06400</name>
</gene>
<evidence type="ECO:0000259" key="5">
    <source>
        <dbReference type="Pfam" id="PF02775"/>
    </source>
</evidence>
<dbReference type="InterPro" id="IPR012001">
    <property type="entry name" value="Thiamin_PyroP_enz_TPP-bd_dom"/>
</dbReference>
<dbReference type="AlphaFoldDB" id="A0A6B1DRV9"/>
<dbReference type="Pfam" id="PF00205">
    <property type="entry name" value="TPP_enzyme_M"/>
    <property type="match status" value="1"/>
</dbReference>
<feature type="domain" description="Thiamine pyrophosphate enzyme TPP-binding" evidence="5">
    <location>
        <begin position="373"/>
        <end position="517"/>
    </location>
</feature>